<dbReference type="Proteomes" id="UP000614047">
    <property type="component" value="Unassembled WGS sequence"/>
</dbReference>
<dbReference type="RefSeq" id="WP_197014174.1">
    <property type="nucleotide sequence ID" value="NZ_BAABES010000002.1"/>
</dbReference>
<proteinExistence type="predicted"/>
<name>A0A931DQG4_9ACTN</name>
<dbReference type="InterPro" id="IPR027417">
    <property type="entry name" value="P-loop_NTPase"/>
</dbReference>
<evidence type="ECO:0008006" key="3">
    <source>
        <dbReference type="Google" id="ProtNLM"/>
    </source>
</evidence>
<gene>
    <name evidence="1" type="ORF">IW256_006029</name>
</gene>
<evidence type="ECO:0000313" key="1">
    <source>
        <dbReference type="EMBL" id="MBG6091916.1"/>
    </source>
</evidence>
<dbReference type="EMBL" id="JADOUA010000001">
    <property type="protein sequence ID" value="MBG6091916.1"/>
    <property type="molecule type" value="Genomic_DNA"/>
</dbReference>
<comment type="caution">
    <text evidence="1">The sequence shown here is derived from an EMBL/GenBank/DDBJ whole genome shotgun (WGS) entry which is preliminary data.</text>
</comment>
<protein>
    <recommendedName>
        <fullName evidence="3">Adenylylsulfate kinase</fullName>
    </recommendedName>
</protein>
<sequence length="173" mass="18755">MEPRALLINGTVGAGKTSTAEAAGDLLAAAGIPHAVMDLDWLRACWPSPPGDRFNAEMQLRNLRSVAANYLAAGFTRLVLAGVLESDDDRRRCADALSIPLDVCRLHVDLPVIHRRLAHRHHDDGPDLQWHLARSGELAAILERTRVEDTVVDGTLSSVSATARAVLKSVSWL</sequence>
<evidence type="ECO:0000313" key="2">
    <source>
        <dbReference type="Proteomes" id="UP000614047"/>
    </source>
</evidence>
<reference evidence="1" key="1">
    <citation type="submission" date="2020-11" db="EMBL/GenBank/DDBJ databases">
        <title>Sequencing the genomes of 1000 actinobacteria strains.</title>
        <authorList>
            <person name="Klenk H.-P."/>
        </authorList>
    </citation>
    <scope>NUCLEOTIDE SEQUENCE</scope>
    <source>
        <strain evidence="1">DSM 43175</strain>
    </source>
</reference>
<keyword evidence="2" id="KW-1185">Reference proteome</keyword>
<accession>A0A931DQG4</accession>
<dbReference type="Gene3D" id="3.40.50.300">
    <property type="entry name" value="P-loop containing nucleotide triphosphate hydrolases"/>
    <property type="match status" value="1"/>
</dbReference>
<organism evidence="1 2">
    <name type="scientific">Actinomadura viridis</name>
    <dbReference type="NCBI Taxonomy" id="58110"/>
    <lineage>
        <taxon>Bacteria</taxon>
        <taxon>Bacillati</taxon>
        <taxon>Actinomycetota</taxon>
        <taxon>Actinomycetes</taxon>
        <taxon>Streptosporangiales</taxon>
        <taxon>Thermomonosporaceae</taxon>
        <taxon>Actinomadura</taxon>
    </lineage>
</organism>
<dbReference type="SUPFAM" id="SSF52540">
    <property type="entry name" value="P-loop containing nucleoside triphosphate hydrolases"/>
    <property type="match status" value="1"/>
</dbReference>
<dbReference type="AlphaFoldDB" id="A0A931DQG4"/>